<dbReference type="Pfam" id="PF17147">
    <property type="entry name" value="PFOR_II"/>
    <property type="match status" value="1"/>
</dbReference>
<evidence type="ECO:0000256" key="1">
    <source>
        <dbReference type="ARBA" id="ARBA00023002"/>
    </source>
</evidence>
<organism evidence="5 6">
    <name type="scientific">Prorocentrum cordatum</name>
    <dbReference type="NCBI Taxonomy" id="2364126"/>
    <lineage>
        <taxon>Eukaryota</taxon>
        <taxon>Sar</taxon>
        <taxon>Alveolata</taxon>
        <taxon>Dinophyceae</taxon>
        <taxon>Prorocentrales</taxon>
        <taxon>Prorocentraceae</taxon>
        <taxon>Prorocentrum</taxon>
    </lineage>
</organism>
<dbReference type="SUPFAM" id="SSF52922">
    <property type="entry name" value="TK C-terminal domain-like"/>
    <property type="match status" value="1"/>
</dbReference>
<dbReference type="PANTHER" id="PTHR32154:SF0">
    <property type="entry name" value="PYRUVATE-FLAVODOXIN OXIDOREDUCTASE-RELATED"/>
    <property type="match status" value="1"/>
</dbReference>
<reference evidence="5" key="1">
    <citation type="submission" date="2023-10" db="EMBL/GenBank/DDBJ databases">
        <authorList>
            <person name="Chen Y."/>
            <person name="Shah S."/>
            <person name="Dougan E. K."/>
            <person name="Thang M."/>
            <person name="Chan C."/>
        </authorList>
    </citation>
    <scope>NUCLEOTIDE SEQUENCE [LARGE SCALE GENOMIC DNA]</scope>
</reference>
<dbReference type="SUPFAM" id="SSF52518">
    <property type="entry name" value="Thiamin diphosphate-binding fold (THDP-binding)"/>
    <property type="match status" value="1"/>
</dbReference>
<dbReference type="Gene3D" id="3.40.920.10">
    <property type="entry name" value="Pyruvate-ferredoxin oxidoreductase, PFOR, domain III"/>
    <property type="match status" value="1"/>
</dbReference>
<dbReference type="InterPro" id="IPR002880">
    <property type="entry name" value="Pyrv_Fd/Flavodoxin_OxRdtase_N"/>
</dbReference>
<accession>A0ABN9PS01</accession>
<dbReference type="CDD" id="cd07034">
    <property type="entry name" value="TPP_PYR_PFOR_IOR-alpha_like"/>
    <property type="match status" value="1"/>
</dbReference>
<feature type="domain" description="Pyruvate flavodoxin/ferredoxin oxidoreductase pyrimidine binding" evidence="3">
    <location>
        <begin position="57"/>
        <end position="287"/>
    </location>
</feature>
<dbReference type="PANTHER" id="PTHR32154">
    <property type="entry name" value="PYRUVATE-FLAVODOXIN OXIDOREDUCTASE-RELATED"/>
    <property type="match status" value="1"/>
</dbReference>
<dbReference type="SUPFAM" id="SSF53323">
    <property type="entry name" value="Pyruvate-ferredoxin oxidoreductase, PFOR, domain III"/>
    <property type="match status" value="1"/>
</dbReference>
<dbReference type="EMBL" id="CAUYUJ010001190">
    <property type="protein sequence ID" value="CAK0794682.1"/>
    <property type="molecule type" value="Genomic_DNA"/>
</dbReference>
<feature type="domain" description="Pyruvate/ketoisovalerate oxidoreductase catalytic" evidence="2">
    <location>
        <begin position="469"/>
        <end position="656"/>
    </location>
</feature>
<dbReference type="InterPro" id="IPR019752">
    <property type="entry name" value="Pyrv/ketoisovalerate_OxRed_cat"/>
</dbReference>
<dbReference type="Pfam" id="PF01855">
    <property type="entry name" value="POR_N"/>
    <property type="match status" value="1"/>
</dbReference>
<dbReference type="Gene3D" id="3.40.50.920">
    <property type="match status" value="1"/>
</dbReference>
<dbReference type="InterPro" id="IPR029061">
    <property type="entry name" value="THDP-binding"/>
</dbReference>
<comment type="caution">
    <text evidence="5">The sequence shown here is derived from an EMBL/GenBank/DDBJ whole genome shotgun (WGS) entry which is preliminary data.</text>
</comment>
<evidence type="ECO:0000259" key="2">
    <source>
        <dbReference type="Pfam" id="PF01558"/>
    </source>
</evidence>
<sequence>MSKFLQAEAQRQAATGAEGGRFPGMSSLTSMTSMGDPAVVAKQSVRAWDGCTACSHVAYSMSEDAFIFPITPSSPMAEICEAWSVAGVKNIWGGRLNVQQLQSEAGAAGALHGSVAAGGLGTTFTSSQGLLLMIPNMYKIAGELMPCVIHVAARALAGEALSIFGDHQDVMAARATGWGMLSGQCVQDCQDLALVAHIATLKGRVPIVHFQDGFRTSHEINTIEALSVEDMRSLMDPEDLRQHRSRGLSPLSPVVRGSNQNPDVYMQALEGANLYYDRLPGIVQECMDKVSQLTGRPLSLVRYQGDPEPEHLVIQMGSAVRVTESVLPKLNAAGHKVGVISPLLFRPWPAEALLELIPSSVKTVTVLDRTKEHGSYREPLFLDVSATLASDPRFAGVTLLGGRYGLGSKEYTPSMAQSIFENAIGVQKDRFTVGIEDDVTYTNLPVCEGGKLDSCVPEGTSQCVFYGLAGDGTVGANKNAVKIIGDNSSLKAQAYFAYSSVKAGTPTVSHMRFGPTGMEAPYLTLPDSADYLACSFTGHINSLDMLRFVKPETGTFVLNCPWSSIDELNANLPVHVRRAIAQKNVKFYTIDASRVAKDSGLGKLTNNVMQTAFFNLSNVLPVDQAMSYFQDAIQKTYKKHGDAVIQRNLSAVENAMSSLMAIEYPREEWLALEPAPLPEALKYEGYDDPFHMQVLADPVSRAMTSRCPRSRLAA</sequence>
<dbReference type="InterPro" id="IPR009014">
    <property type="entry name" value="Transketo_C/PFOR_II"/>
</dbReference>
<evidence type="ECO:0000259" key="4">
    <source>
        <dbReference type="Pfam" id="PF17147"/>
    </source>
</evidence>
<evidence type="ECO:0000313" key="6">
    <source>
        <dbReference type="Proteomes" id="UP001189429"/>
    </source>
</evidence>
<evidence type="ECO:0000259" key="3">
    <source>
        <dbReference type="Pfam" id="PF01855"/>
    </source>
</evidence>
<dbReference type="Proteomes" id="UP001189429">
    <property type="component" value="Unassembled WGS sequence"/>
</dbReference>
<dbReference type="InterPro" id="IPR050722">
    <property type="entry name" value="Pyruvate:ferred/Flavod_OxRd"/>
</dbReference>
<keyword evidence="6" id="KW-1185">Reference proteome</keyword>
<proteinExistence type="predicted"/>
<dbReference type="InterPro" id="IPR002869">
    <property type="entry name" value="Pyrv_flavodox_OxRed_cen"/>
</dbReference>
<feature type="domain" description="Pyruvate:ferredoxin oxidoreductase core" evidence="4">
    <location>
        <begin position="310"/>
        <end position="403"/>
    </location>
</feature>
<dbReference type="Pfam" id="PF01558">
    <property type="entry name" value="POR"/>
    <property type="match status" value="1"/>
</dbReference>
<evidence type="ECO:0008006" key="7">
    <source>
        <dbReference type="Google" id="ProtNLM"/>
    </source>
</evidence>
<dbReference type="Gene3D" id="3.40.50.970">
    <property type="match status" value="1"/>
</dbReference>
<dbReference type="InterPro" id="IPR033412">
    <property type="entry name" value="PFOR_II"/>
</dbReference>
<protein>
    <recommendedName>
        <fullName evidence="7">Pyruvate:ferredoxin (Flavodoxin) oxidoreductase</fullName>
    </recommendedName>
</protein>
<name>A0ABN9PS01_9DINO</name>
<gene>
    <name evidence="5" type="ORF">PCOR1329_LOCUS4591</name>
</gene>
<evidence type="ECO:0000313" key="5">
    <source>
        <dbReference type="EMBL" id="CAK0794682.1"/>
    </source>
</evidence>
<keyword evidence="1" id="KW-0560">Oxidoreductase</keyword>